<feature type="compositionally biased region" description="Low complexity" evidence="1">
    <location>
        <begin position="99"/>
        <end position="116"/>
    </location>
</feature>
<feature type="compositionally biased region" description="Basic and acidic residues" evidence="1">
    <location>
        <begin position="593"/>
        <end position="602"/>
    </location>
</feature>
<evidence type="ECO:0000256" key="1">
    <source>
        <dbReference type="SAM" id="MobiDB-lite"/>
    </source>
</evidence>
<feature type="compositionally biased region" description="Polar residues" evidence="1">
    <location>
        <begin position="339"/>
        <end position="355"/>
    </location>
</feature>
<feature type="compositionally biased region" description="Low complexity" evidence="1">
    <location>
        <begin position="693"/>
        <end position="709"/>
    </location>
</feature>
<feature type="compositionally biased region" description="Low complexity" evidence="1">
    <location>
        <begin position="143"/>
        <end position="157"/>
    </location>
</feature>
<feature type="domain" description="Helicase-associated" evidence="3">
    <location>
        <begin position="769"/>
        <end position="832"/>
    </location>
</feature>
<feature type="region of interest" description="Disordered" evidence="1">
    <location>
        <begin position="80"/>
        <end position="209"/>
    </location>
</feature>
<dbReference type="AlphaFoldDB" id="A0A6S8W4K2"/>
<feature type="region of interest" description="Disordered" evidence="1">
    <location>
        <begin position="337"/>
        <end position="371"/>
    </location>
</feature>
<feature type="compositionally biased region" description="Polar residues" evidence="1">
    <location>
        <begin position="117"/>
        <end position="130"/>
    </location>
</feature>
<feature type="compositionally biased region" description="Basic and acidic residues" evidence="1">
    <location>
        <begin position="82"/>
        <end position="98"/>
    </location>
</feature>
<feature type="compositionally biased region" description="Pro residues" evidence="1">
    <location>
        <begin position="197"/>
        <end position="209"/>
    </location>
</feature>
<organism evidence="5">
    <name type="scientific">Chaetoceros debilis</name>
    <dbReference type="NCBI Taxonomy" id="122233"/>
    <lineage>
        <taxon>Eukaryota</taxon>
        <taxon>Sar</taxon>
        <taxon>Stramenopiles</taxon>
        <taxon>Ochrophyta</taxon>
        <taxon>Bacillariophyta</taxon>
        <taxon>Coscinodiscophyceae</taxon>
        <taxon>Chaetocerotophycidae</taxon>
        <taxon>Chaetocerotales</taxon>
        <taxon>Chaetocerotaceae</taxon>
        <taxon>Chaetoceros</taxon>
    </lineage>
</organism>
<dbReference type="PANTHER" id="PTHR33418">
    <property type="entry name" value="HELICASE-ASSOCIATED"/>
    <property type="match status" value="1"/>
</dbReference>
<feature type="region of interest" description="Disordered" evidence="1">
    <location>
        <begin position="458"/>
        <end position="490"/>
    </location>
</feature>
<feature type="compositionally biased region" description="Acidic residues" evidence="1">
    <location>
        <begin position="638"/>
        <end position="672"/>
    </location>
</feature>
<dbReference type="PANTHER" id="PTHR33418:SF1">
    <property type="entry name" value="HELICASE-ASSOCIATED DOMAIN-CONTAINING PROTEIN"/>
    <property type="match status" value="1"/>
</dbReference>
<feature type="region of interest" description="Disordered" evidence="1">
    <location>
        <begin position="1"/>
        <end position="20"/>
    </location>
</feature>
<evidence type="ECO:0008006" key="6">
    <source>
        <dbReference type="Google" id="ProtNLM"/>
    </source>
</evidence>
<dbReference type="EMBL" id="HBIO01017910">
    <property type="protein sequence ID" value="CAE0468896.1"/>
    <property type="molecule type" value="Transcribed_RNA"/>
</dbReference>
<dbReference type="InterPro" id="IPR005114">
    <property type="entry name" value="Helicase_assoc"/>
</dbReference>
<feature type="compositionally biased region" description="Polar residues" evidence="1">
    <location>
        <begin position="158"/>
        <end position="173"/>
    </location>
</feature>
<proteinExistence type="predicted"/>
<reference evidence="5" key="1">
    <citation type="submission" date="2021-01" db="EMBL/GenBank/DDBJ databases">
        <authorList>
            <person name="Corre E."/>
            <person name="Pelletier E."/>
            <person name="Niang G."/>
            <person name="Scheremetjew M."/>
            <person name="Finn R."/>
            <person name="Kale V."/>
            <person name="Holt S."/>
            <person name="Cochrane G."/>
            <person name="Meng A."/>
            <person name="Brown T."/>
            <person name="Cohen L."/>
        </authorList>
    </citation>
    <scope>NUCLEOTIDE SEQUENCE</scope>
    <source>
        <strain evidence="5">MM31A-1</strain>
    </source>
</reference>
<name>A0A6S8W4K2_9STRA</name>
<gene>
    <name evidence="4" type="ORF">CDEB00056_LOCUS13748</name>
    <name evidence="5" type="ORF">CDEB00056_LOCUS13749</name>
</gene>
<dbReference type="InterPro" id="IPR037056">
    <property type="entry name" value="RNase_H1_N_sf"/>
</dbReference>
<evidence type="ECO:0000313" key="5">
    <source>
        <dbReference type="EMBL" id="CAE0468896.1"/>
    </source>
</evidence>
<dbReference type="Gene3D" id="3.40.970.10">
    <property type="entry name" value="Ribonuclease H1, N-terminal domain"/>
    <property type="match status" value="1"/>
</dbReference>
<accession>A0A6S8W4K2</accession>
<feature type="region of interest" description="Disordered" evidence="1">
    <location>
        <begin position="616"/>
        <end position="716"/>
    </location>
</feature>
<protein>
    <recommendedName>
        <fullName evidence="6">Helicase-associated domain-containing protein</fullName>
    </recommendedName>
</protein>
<sequence>MLTAKVSATSSGSSGNSGTRHKVKYKYYAIWKGRHANNCIFFSWNDASAHIEGYDNDDDDNAVVYQGFNNLMEASDFLTQSAHDEKKKKSKTSEKTKESTTSSSSPISASASTPTSDINNTSTPSTKVTQATPAPTAVPPTTAPITAPVTATATTAASSSSNDNPSTQINLLSRPQPQPQPQPQLYPQQYPQTYPYPQHPYPHPQPSYPPPQVSVLLNYANAMIMRDNADATATLVTALSRLSQCQSTQSNNGSASGAATTAAATAATTAAMASAMAAAAGMSNSATAMATAAANSAGMVAAAEMAAANAKANSNAIANANNAIFARRRVNPRPLPLSISPNISTPINASTNTSTSRKRDRNDMTQASPSYNVNTGVGVGVGLTMNGLNANLNGNVNINANGNMNMNASSSIEGPTDKKKTTYAKMNKPWLASFDNLKKHKEETGSFDIHHSDYYAKKETSTNSDEGDAGGDSNVNVNGEKEKEGENGTDTAANVEISKCTKKLKKLQKLKRWVAEQKQQYRNHKLGKESTMSDEKLKRFSEIGFEFSDDLTRPPRGRKPVPDIVKADRVRAAAAAAATANKIAASKPNTPRGETKRSKEKWDKMYAVLQAYHATHGDCDVPRPPPKVKGEKISANANDDEIGDNNDDAENNDNDNDNGADSDNDNDSDTDSDSDRSTAEKGVDSTGINSDLNPTAKPNSTAAAAASKTPEVKVDDGHNRSLYNWITAQRFECRKLKKGKPSKMTAHRMLKLNELGFNFRLNLGTGYLRWPKRLEKLRKYKETHGHLNIPVSDVELGSFVRRARVDYAKFLDGNTDVAMNEERVKELEALGFVFTNGKRRPRIMGKDGKLMAAPSMTWQERFEELLAFKDEYKHCLVPQKTESGLGHWVHKQRSNYKLLRAEKKSPMNADKALKLTEAGFVFETHRRRSRKVMEQEREREKLSLVVQAKGSLNTDRRLSYLEMIRDNLESKSKSGQESK</sequence>
<feature type="domain" description="Ribonuclease H1 N-terminal" evidence="2">
    <location>
        <begin position="26"/>
        <end position="77"/>
    </location>
</feature>
<evidence type="ECO:0000259" key="2">
    <source>
        <dbReference type="Pfam" id="PF01693"/>
    </source>
</evidence>
<feature type="compositionally biased region" description="Basic and acidic residues" evidence="1">
    <location>
        <begin position="673"/>
        <end position="683"/>
    </location>
</feature>
<dbReference type="EMBL" id="HBIO01017909">
    <property type="protein sequence ID" value="CAE0468895.1"/>
    <property type="molecule type" value="Transcribed_RNA"/>
</dbReference>
<evidence type="ECO:0000313" key="4">
    <source>
        <dbReference type="EMBL" id="CAE0468895.1"/>
    </source>
</evidence>
<dbReference type="Pfam" id="PF01693">
    <property type="entry name" value="Cauli_VI"/>
    <property type="match status" value="1"/>
</dbReference>
<feature type="region of interest" description="Disordered" evidence="1">
    <location>
        <begin position="577"/>
        <end position="602"/>
    </location>
</feature>
<feature type="compositionally biased region" description="Low complexity" evidence="1">
    <location>
        <begin position="185"/>
        <end position="196"/>
    </location>
</feature>
<dbReference type="Gene3D" id="6.10.140.530">
    <property type="match status" value="2"/>
</dbReference>
<feature type="domain" description="Helicase-associated" evidence="3">
    <location>
        <begin position="857"/>
        <end position="920"/>
    </location>
</feature>
<dbReference type="InterPro" id="IPR011320">
    <property type="entry name" value="RNase_H1_N"/>
</dbReference>
<dbReference type="Pfam" id="PF03457">
    <property type="entry name" value="HA"/>
    <property type="match status" value="2"/>
</dbReference>
<evidence type="ECO:0000259" key="3">
    <source>
        <dbReference type="Pfam" id="PF03457"/>
    </source>
</evidence>